<dbReference type="Proteomes" id="UP000054350">
    <property type="component" value="Unassembled WGS sequence"/>
</dbReference>
<evidence type="ECO:0000313" key="1">
    <source>
        <dbReference type="EMBL" id="KNE60325.1"/>
    </source>
</evidence>
<keyword evidence="2" id="KW-1185">Reference proteome</keyword>
<protein>
    <submittedName>
        <fullName evidence="1">Uncharacterized protein</fullName>
    </submittedName>
</protein>
<reference evidence="2" key="2">
    <citation type="submission" date="2009-11" db="EMBL/GenBank/DDBJ databases">
        <title>The Genome Sequence of Allomyces macrogynus strain ATCC 38327.</title>
        <authorList>
            <consortium name="The Broad Institute Genome Sequencing Platform"/>
            <person name="Russ C."/>
            <person name="Cuomo C."/>
            <person name="Shea T."/>
            <person name="Young S.K."/>
            <person name="Zeng Q."/>
            <person name="Koehrsen M."/>
            <person name="Haas B."/>
            <person name="Borodovsky M."/>
            <person name="Guigo R."/>
            <person name="Alvarado L."/>
            <person name="Berlin A."/>
            <person name="Borenstein D."/>
            <person name="Chen Z."/>
            <person name="Engels R."/>
            <person name="Freedman E."/>
            <person name="Gellesch M."/>
            <person name="Goldberg J."/>
            <person name="Griggs A."/>
            <person name="Gujja S."/>
            <person name="Heiman D."/>
            <person name="Hepburn T."/>
            <person name="Howarth C."/>
            <person name="Jen D."/>
            <person name="Larson L."/>
            <person name="Lewis B."/>
            <person name="Mehta T."/>
            <person name="Park D."/>
            <person name="Pearson M."/>
            <person name="Roberts A."/>
            <person name="Saif S."/>
            <person name="Shenoy N."/>
            <person name="Sisk P."/>
            <person name="Stolte C."/>
            <person name="Sykes S."/>
            <person name="Walk T."/>
            <person name="White J."/>
            <person name="Yandava C."/>
            <person name="Burger G."/>
            <person name="Gray M.W."/>
            <person name="Holland P.W.H."/>
            <person name="King N."/>
            <person name="Lang F.B.F."/>
            <person name="Roger A.J."/>
            <person name="Ruiz-Trillo I."/>
            <person name="Lander E."/>
            <person name="Nusbaum C."/>
        </authorList>
    </citation>
    <scope>NUCLEOTIDE SEQUENCE [LARGE SCALE GENOMIC DNA]</scope>
    <source>
        <strain evidence="2">ATCC 38327</strain>
    </source>
</reference>
<dbReference type="AlphaFoldDB" id="A0A0L0SD47"/>
<name>A0A0L0SD47_ALLM3</name>
<dbReference type="EMBL" id="GG745336">
    <property type="protein sequence ID" value="KNE60325.1"/>
    <property type="molecule type" value="Genomic_DNA"/>
</dbReference>
<dbReference type="VEuPathDB" id="FungiDB:AMAG_18514"/>
<gene>
    <name evidence="1" type="ORF">AMAG_18514</name>
</gene>
<evidence type="ECO:0000313" key="2">
    <source>
        <dbReference type="Proteomes" id="UP000054350"/>
    </source>
</evidence>
<accession>A0A0L0SD47</accession>
<reference evidence="1 2" key="1">
    <citation type="submission" date="2009-11" db="EMBL/GenBank/DDBJ databases">
        <title>Annotation of Allomyces macrogynus ATCC 38327.</title>
        <authorList>
            <consortium name="The Broad Institute Genome Sequencing Platform"/>
            <person name="Russ C."/>
            <person name="Cuomo C."/>
            <person name="Burger G."/>
            <person name="Gray M.W."/>
            <person name="Holland P.W.H."/>
            <person name="King N."/>
            <person name="Lang F.B.F."/>
            <person name="Roger A.J."/>
            <person name="Ruiz-Trillo I."/>
            <person name="Young S.K."/>
            <person name="Zeng Q."/>
            <person name="Gargeya S."/>
            <person name="Fitzgerald M."/>
            <person name="Haas B."/>
            <person name="Abouelleil A."/>
            <person name="Alvarado L."/>
            <person name="Arachchi H.M."/>
            <person name="Berlin A."/>
            <person name="Chapman S.B."/>
            <person name="Gearin G."/>
            <person name="Goldberg J."/>
            <person name="Griggs A."/>
            <person name="Gujja S."/>
            <person name="Hansen M."/>
            <person name="Heiman D."/>
            <person name="Howarth C."/>
            <person name="Larimer J."/>
            <person name="Lui A."/>
            <person name="MacDonald P.J.P."/>
            <person name="McCowen C."/>
            <person name="Montmayeur A."/>
            <person name="Murphy C."/>
            <person name="Neiman D."/>
            <person name="Pearson M."/>
            <person name="Priest M."/>
            <person name="Roberts A."/>
            <person name="Saif S."/>
            <person name="Shea T."/>
            <person name="Sisk P."/>
            <person name="Stolte C."/>
            <person name="Sykes S."/>
            <person name="Wortman J."/>
            <person name="Nusbaum C."/>
            <person name="Birren B."/>
        </authorList>
    </citation>
    <scope>NUCLEOTIDE SEQUENCE [LARGE SCALE GENOMIC DNA]</scope>
    <source>
        <strain evidence="1 2">ATCC 38327</strain>
    </source>
</reference>
<sequence>MAAQAAVPPPSAPGTGAVLASVGAVREAGGPGSSYLAALEAAKAKQAGGAAVAGL</sequence>
<proteinExistence type="predicted"/>
<organism evidence="1 2">
    <name type="scientific">Allomyces macrogynus (strain ATCC 38327)</name>
    <name type="common">Allomyces javanicus var. macrogynus</name>
    <dbReference type="NCBI Taxonomy" id="578462"/>
    <lineage>
        <taxon>Eukaryota</taxon>
        <taxon>Fungi</taxon>
        <taxon>Fungi incertae sedis</taxon>
        <taxon>Blastocladiomycota</taxon>
        <taxon>Blastocladiomycetes</taxon>
        <taxon>Blastocladiales</taxon>
        <taxon>Blastocladiaceae</taxon>
        <taxon>Allomyces</taxon>
    </lineage>
</organism>